<dbReference type="Proteomes" id="UP000238823">
    <property type="component" value="Unassembled WGS sequence"/>
</dbReference>
<comment type="caution">
    <text evidence="2">The sequence shown here is derived from an EMBL/GenBank/DDBJ whole genome shotgun (WGS) entry which is preliminary data.</text>
</comment>
<evidence type="ECO:0000313" key="3">
    <source>
        <dbReference type="Proteomes" id="UP000238823"/>
    </source>
</evidence>
<organism evidence="2 3">
    <name type="scientific">Enhygromyxa salina</name>
    <dbReference type="NCBI Taxonomy" id="215803"/>
    <lineage>
        <taxon>Bacteria</taxon>
        <taxon>Pseudomonadati</taxon>
        <taxon>Myxococcota</taxon>
        <taxon>Polyangia</taxon>
        <taxon>Nannocystales</taxon>
        <taxon>Nannocystaceae</taxon>
        <taxon>Enhygromyxa</taxon>
    </lineage>
</organism>
<name>A0A2S9YU09_9BACT</name>
<keyword evidence="1" id="KW-0732">Signal</keyword>
<dbReference type="AlphaFoldDB" id="A0A2S9YU09"/>
<evidence type="ECO:0000313" key="2">
    <source>
        <dbReference type="EMBL" id="PRQ08573.1"/>
    </source>
</evidence>
<evidence type="ECO:0000256" key="1">
    <source>
        <dbReference type="SAM" id="SignalP"/>
    </source>
</evidence>
<sequence length="125" mass="13105">MRGKLLLAMSLLVACGPPRADSDCDGMCQPAGPEFPGVGECKEGVCSPSFAECSAQSDISTCAEACKAQGTTCAANGCGGYTYLLYYDIGLCEDHGLAGLPFERECDGPIDWQVNEAVKCCCEQE</sequence>
<accession>A0A2S9YU09</accession>
<protein>
    <recommendedName>
        <fullName evidence="4">Lipoprotein</fullName>
    </recommendedName>
</protein>
<gene>
    <name evidence="2" type="ORF">ENSA7_18590</name>
</gene>
<feature type="signal peptide" evidence="1">
    <location>
        <begin position="1"/>
        <end position="20"/>
    </location>
</feature>
<proteinExistence type="predicted"/>
<dbReference type="PROSITE" id="PS51257">
    <property type="entry name" value="PROKAR_LIPOPROTEIN"/>
    <property type="match status" value="1"/>
</dbReference>
<evidence type="ECO:0008006" key="4">
    <source>
        <dbReference type="Google" id="ProtNLM"/>
    </source>
</evidence>
<dbReference type="EMBL" id="PVNL01000041">
    <property type="protein sequence ID" value="PRQ08573.1"/>
    <property type="molecule type" value="Genomic_DNA"/>
</dbReference>
<feature type="chain" id="PRO_5015578541" description="Lipoprotein" evidence="1">
    <location>
        <begin position="21"/>
        <end position="125"/>
    </location>
</feature>
<reference evidence="2 3" key="1">
    <citation type="submission" date="2018-03" db="EMBL/GenBank/DDBJ databases">
        <title>Draft Genome Sequences of the Obligatory Marine Myxobacteria Enhygromyxa salina SWB007.</title>
        <authorList>
            <person name="Poehlein A."/>
            <person name="Moghaddam J.A."/>
            <person name="Harms H."/>
            <person name="Alanjari M."/>
            <person name="Koenig G.M."/>
            <person name="Daniel R."/>
            <person name="Schaeberle T.F."/>
        </authorList>
    </citation>
    <scope>NUCLEOTIDE SEQUENCE [LARGE SCALE GENOMIC DNA]</scope>
    <source>
        <strain evidence="2 3">SWB007</strain>
    </source>
</reference>